<dbReference type="STRING" id="3818.A0A445BAU1"/>
<sequence>MEVEEFEGKWAQVAEQYGLLNKYWALQLYENRKMWANAYLRRKFCAGICMTSRREGINSHLKNFLSSRHTILELVQNLELLVREYRNNELVAQFSSMYGIMTTCLDPMEQFAASVYTKVIFTQVKKEIDFISVVNFLTINPFLIAQRTMSHKIYTSAIVRQNHRESEQHRLIVRVNFLRNKKGRTNLKK</sequence>
<keyword evidence="1" id="KW-0862">Zinc</keyword>
<protein>
    <recommendedName>
        <fullName evidence="1">Protein FAR1-RELATED SEQUENCE</fullName>
    </recommendedName>
</protein>
<dbReference type="GO" id="GO:0006355">
    <property type="term" value="P:regulation of DNA-templated transcription"/>
    <property type="evidence" value="ECO:0007669"/>
    <property type="project" value="UniProtKB-UniRule"/>
</dbReference>
<dbReference type="EMBL" id="SDMP01000010">
    <property type="protein sequence ID" value="RYR35766.1"/>
    <property type="molecule type" value="Genomic_DNA"/>
</dbReference>
<evidence type="ECO:0000313" key="3">
    <source>
        <dbReference type="Proteomes" id="UP000289738"/>
    </source>
</evidence>
<comment type="function">
    <text evidence="1">Putative transcription activator involved in regulating light control of development.</text>
</comment>
<dbReference type="PANTHER" id="PTHR31669:SF292">
    <property type="entry name" value="OS02G0262500 PROTEIN"/>
    <property type="match status" value="1"/>
</dbReference>
<dbReference type="GO" id="GO:0005634">
    <property type="term" value="C:nucleus"/>
    <property type="evidence" value="ECO:0007669"/>
    <property type="project" value="UniProtKB-SubCell"/>
</dbReference>
<dbReference type="PANTHER" id="PTHR31669">
    <property type="entry name" value="PROTEIN FAR1-RELATED SEQUENCE 10-RELATED"/>
    <property type="match status" value="1"/>
</dbReference>
<dbReference type="GO" id="GO:0008270">
    <property type="term" value="F:zinc ion binding"/>
    <property type="evidence" value="ECO:0007669"/>
    <property type="project" value="UniProtKB-UniRule"/>
</dbReference>
<evidence type="ECO:0000313" key="2">
    <source>
        <dbReference type="EMBL" id="RYR35766.1"/>
    </source>
</evidence>
<keyword evidence="3" id="KW-1185">Reference proteome</keyword>
<keyword evidence="1" id="KW-0863">Zinc-finger</keyword>
<accession>A0A445BAU1</accession>
<dbReference type="AlphaFoldDB" id="A0A445BAU1"/>
<comment type="caution">
    <text evidence="2">The sequence shown here is derived from an EMBL/GenBank/DDBJ whole genome shotgun (WGS) entry which is preliminary data.</text>
</comment>
<evidence type="ECO:0000256" key="1">
    <source>
        <dbReference type="RuleBase" id="RU367018"/>
    </source>
</evidence>
<gene>
    <name evidence="2" type="ORF">Ahy_A10g050883</name>
</gene>
<comment type="similarity">
    <text evidence="1">Belongs to the FHY3/FAR1 family.</text>
</comment>
<comment type="subcellular location">
    <subcellularLocation>
        <location evidence="1">Nucleus</location>
    </subcellularLocation>
</comment>
<proteinExistence type="inferred from homology"/>
<reference evidence="2 3" key="1">
    <citation type="submission" date="2019-01" db="EMBL/GenBank/DDBJ databases">
        <title>Sequencing of cultivated peanut Arachis hypogaea provides insights into genome evolution and oil improvement.</title>
        <authorList>
            <person name="Chen X."/>
        </authorList>
    </citation>
    <scope>NUCLEOTIDE SEQUENCE [LARGE SCALE GENOMIC DNA]</scope>
    <source>
        <strain evidence="3">cv. Fuhuasheng</strain>
        <tissue evidence="2">Leaves</tissue>
    </source>
</reference>
<keyword evidence="1" id="KW-0539">Nucleus</keyword>
<dbReference type="Proteomes" id="UP000289738">
    <property type="component" value="Chromosome A10"/>
</dbReference>
<dbReference type="InterPro" id="IPR031052">
    <property type="entry name" value="FHY3/FAR1"/>
</dbReference>
<keyword evidence="1" id="KW-0479">Metal-binding</keyword>
<organism evidence="2 3">
    <name type="scientific">Arachis hypogaea</name>
    <name type="common">Peanut</name>
    <dbReference type="NCBI Taxonomy" id="3818"/>
    <lineage>
        <taxon>Eukaryota</taxon>
        <taxon>Viridiplantae</taxon>
        <taxon>Streptophyta</taxon>
        <taxon>Embryophyta</taxon>
        <taxon>Tracheophyta</taxon>
        <taxon>Spermatophyta</taxon>
        <taxon>Magnoliopsida</taxon>
        <taxon>eudicotyledons</taxon>
        <taxon>Gunneridae</taxon>
        <taxon>Pentapetalae</taxon>
        <taxon>rosids</taxon>
        <taxon>fabids</taxon>
        <taxon>Fabales</taxon>
        <taxon>Fabaceae</taxon>
        <taxon>Papilionoideae</taxon>
        <taxon>50 kb inversion clade</taxon>
        <taxon>dalbergioids sensu lato</taxon>
        <taxon>Dalbergieae</taxon>
        <taxon>Pterocarpus clade</taxon>
        <taxon>Arachis</taxon>
    </lineage>
</organism>
<name>A0A445BAU1_ARAHY</name>